<proteinExistence type="predicted"/>
<organism evidence="1 2">
    <name type="scientific">Deinococcus aquaticus</name>
    <dbReference type="NCBI Taxonomy" id="328692"/>
    <lineage>
        <taxon>Bacteria</taxon>
        <taxon>Thermotogati</taxon>
        <taxon>Deinococcota</taxon>
        <taxon>Deinococci</taxon>
        <taxon>Deinococcales</taxon>
        <taxon>Deinococcaceae</taxon>
        <taxon>Deinococcus</taxon>
    </lineage>
</organism>
<reference evidence="1 2" key="1">
    <citation type="submission" date="2022-12" db="EMBL/GenBank/DDBJ databases">
        <title>Genome Sequence of Deinococcus aquaticus Type Strain PB314.</title>
        <authorList>
            <person name="Albert C."/>
            <person name="Hill J."/>
            <person name="Boren L."/>
            <person name="Scholz-Ng S."/>
            <person name="Fatema N."/>
            <person name="Grosso R."/>
            <person name="Soboslay E."/>
            <person name="Tuohy J."/>
        </authorList>
    </citation>
    <scope>NUCLEOTIDE SEQUENCE [LARGE SCALE GENOMIC DNA]</scope>
    <source>
        <strain evidence="1 2">PB-314</strain>
        <plasmid evidence="1 2">pDATS02</plasmid>
    </source>
</reference>
<accession>A0ABY7V8B6</accession>
<dbReference type="Proteomes" id="UP001217044">
    <property type="component" value="Plasmid pDATS02"/>
</dbReference>
<sequence length="62" mass="6568">MPPILPKRCPNCASRCVKTGEHLAYWRCGNCGWTDDPAALQPAQEAVVETAAVAETPLDSGA</sequence>
<protein>
    <recommendedName>
        <fullName evidence="3">Transposase</fullName>
    </recommendedName>
</protein>
<name>A0ABY7V8B6_9DEIO</name>
<gene>
    <name evidence="1" type="ORF">M8445_17090</name>
</gene>
<keyword evidence="1" id="KW-0614">Plasmid</keyword>
<evidence type="ECO:0008006" key="3">
    <source>
        <dbReference type="Google" id="ProtNLM"/>
    </source>
</evidence>
<evidence type="ECO:0000313" key="2">
    <source>
        <dbReference type="Proteomes" id="UP001217044"/>
    </source>
</evidence>
<evidence type="ECO:0000313" key="1">
    <source>
        <dbReference type="EMBL" id="WDA60683.1"/>
    </source>
</evidence>
<dbReference type="EMBL" id="CP115167">
    <property type="protein sequence ID" value="WDA60683.1"/>
    <property type="molecule type" value="Genomic_DNA"/>
</dbReference>
<dbReference type="RefSeq" id="WP_273991431.1">
    <property type="nucleotide sequence ID" value="NZ_BAABQT010000016.1"/>
</dbReference>
<geneLocation type="plasmid" evidence="1 2">
    <name>pDATS02</name>
</geneLocation>
<keyword evidence="2" id="KW-1185">Reference proteome</keyword>